<proteinExistence type="predicted"/>
<sequence length="471" mass="53179">MENQQNLNNGSHALVIGSSMAGLLAARVLVNHFDRVTVVERDRLPQQPELRPGVPQANQVHVLLTQGQRLLEQLFPGLEAELATAGAPKVNWTADYPLLGIWGWFPRVDSDLVTHTCSRSLLEWLVRRRLSAYQNLQFLDQTQVTGLLSDNSNSKVTGVKLRCRNPSELTELTAHLIVDASGRNSSLPKWLEALGYPSPKETIINSFLGYSSRWYERPDTFQADWKVLTVVQKPPFERRGGVIYPVEGDRWVITVAGIGRDYPPTDEAGFLEFVRSLRSPILYEAIKNAKPLSPVYGYRRTENLWRHYEQLPRMPQGLVALGDAVCSFNPAYGQGMTTAALGALALERCLQELRLTGLTRRFHKQLARVLEIPWMMATSEDFRWETTEGGKPDLITRLMHRYMDRVILQAVNNPEVYRRFAEVIHMVKPPSVLFAPDILAKVLAQVIKVQQNTTSSVNEVNTPPPQLTKLV</sequence>
<dbReference type="SUPFAM" id="SSF51905">
    <property type="entry name" value="FAD/NAD(P)-binding domain"/>
    <property type="match status" value="1"/>
</dbReference>
<dbReference type="OrthoDB" id="9790035at2"/>
<evidence type="ECO:0000313" key="2">
    <source>
        <dbReference type="EMBL" id="RUR84269.1"/>
    </source>
</evidence>
<dbReference type="InterPro" id="IPR036188">
    <property type="entry name" value="FAD/NAD-bd_sf"/>
</dbReference>
<dbReference type="GO" id="GO:0071949">
    <property type="term" value="F:FAD binding"/>
    <property type="evidence" value="ECO:0007669"/>
    <property type="project" value="InterPro"/>
</dbReference>
<feature type="domain" description="FAD-binding" evidence="1">
    <location>
        <begin position="13"/>
        <end position="350"/>
    </location>
</feature>
<dbReference type="RefSeq" id="WP_016873318.1">
    <property type="nucleotide sequence ID" value="NZ_AJLN01000040.1"/>
</dbReference>
<dbReference type="Pfam" id="PF01494">
    <property type="entry name" value="FAD_binding_3"/>
    <property type="match status" value="1"/>
</dbReference>
<dbReference type="AlphaFoldDB" id="A0A433NMI3"/>
<reference evidence="2 3" key="1">
    <citation type="journal article" date="2019" name="Genome Biol. Evol.">
        <title>Day and night: Metabolic profiles and evolutionary relationships of six axenic non-marine cyanobacteria.</title>
        <authorList>
            <person name="Will S.E."/>
            <person name="Henke P."/>
            <person name="Boedeker C."/>
            <person name="Huang S."/>
            <person name="Brinkmann H."/>
            <person name="Rohde M."/>
            <person name="Jarek M."/>
            <person name="Friedl T."/>
            <person name="Seufert S."/>
            <person name="Schumacher M."/>
            <person name="Overmann J."/>
            <person name="Neumann-Schaal M."/>
            <person name="Petersen J."/>
        </authorList>
    </citation>
    <scope>NUCLEOTIDE SEQUENCE [LARGE SCALE GENOMIC DNA]</scope>
    <source>
        <strain evidence="2 3">PCC 6912</strain>
    </source>
</reference>
<accession>A0A433NMI3</accession>
<keyword evidence="3" id="KW-1185">Reference proteome</keyword>
<dbReference type="Gene3D" id="3.50.50.60">
    <property type="entry name" value="FAD/NAD(P)-binding domain"/>
    <property type="match status" value="1"/>
</dbReference>
<dbReference type="STRING" id="211165.GCA_000317285_00751"/>
<dbReference type="InterPro" id="IPR002938">
    <property type="entry name" value="FAD-bd"/>
</dbReference>
<protein>
    <recommendedName>
        <fullName evidence="1">FAD-binding domain-containing protein</fullName>
    </recommendedName>
</protein>
<evidence type="ECO:0000313" key="3">
    <source>
        <dbReference type="Proteomes" id="UP000268857"/>
    </source>
</evidence>
<gene>
    <name evidence="2" type="ORF">PCC6912_18630</name>
</gene>
<evidence type="ECO:0000259" key="1">
    <source>
        <dbReference type="Pfam" id="PF01494"/>
    </source>
</evidence>
<dbReference type="EMBL" id="RSCJ01000005">
    <property type="protein sequence ID" value="RUR84269.1"/>
    <property type="molecule type" value="Genomic_DNA"/>
</dbReference>
<organism evidence="2 3">
    <name type="scientific">Chlorogloeopsis fritschii PCC 6912</name>
    <dbReference type="NCBI Taxonomy" id="211165"/>
    <lineage>
        <taxon>Bacteria</taxon>
        <taxon>Bacillati</taxon>
        <taxon>Cyanobacteriota</taxon>
        <taxon>Cyanophyceae</taxon>
        <taxon>Nostocales</taxon>
        <taxon>Chlorogloeopsidaceae</taxon>
        <taxon>Chlorogloeopsis</taxon>
    </lineage>
</organism>
<dbReference type="PANTHER" id="PTHR43422">
    <property type="entry name" value="THIAMINE THIAZOLE SYNTHASE"/>
    <property type="match status" value="1"/>
</dbReference>
<dbReference type="PANTHER" id="PTHR43422:SF3">
    <property type="entry name" value="THIAMINE THIAZOLE SYNTHASE"/>
    <property type="match status" value="1"/>
</dbReference>
<comment type="caution">
    <text evidence="2">The sequence shown here is derived from an EMBL/GenBank/DDBJ whole genome shotgun (WGS) entry which is preliminary data.</text>
</comment>
<name>A0A433NMI3_CHLFR</name>
<dbReference type="Proteomes" id="UP000268857">
    <property type="component" value="Unassembled WGS sequence"/>
</dbReference>